<dbReference type="GO" id="GO:0005886">
    <property type="term" value="C:plasma membrane"/>
    <property type="evidence" value="ECO:0007669"/>
    <property type="project" value="UniProtKB-SubCell"/>
</dbReference>
<feature type="transmembrane region" description="Helical" evidence="6">
    <location>
        <begin position="102"/>
        <end position="123"/>
    </location>
</feature>
<feature type="transmembrane region" description="Helical" evidence="6">
    <location>
        <begin position="154"/>
        <end position="179"/>
    </location>
</feature>
<proteinExistence type="inferred from homology"/>
<dbReference type="EMBL" id="MDLC01000001">
    <property type="protein sequence ID" value="ODS25092.1"/>
    <property type="molecule type" value="Genomic_DNA"/>
</dbReference>
<accession>A0A1D2QU27</accession>
<keyword evidence="4 6" id="KW-1133">Transmembrane helix</keyword>
<evidence type="ECO:0000256" key="6">
    <source>
        <dbReference type="RuleBase" id="RU363041"/>
    </source>
</evidence>
<dbReference type="InterPro" id="IPR051598">
    <property type="entry name" value="TSUP/Inactive_protease-like"/>
</dbReference>
<evidence type="ECO:0000313" key="7">
    <source>
        <dbReference type="EMBL" id="ODS25092.1"/>
    </source>
</evidence>
<reference evidence="7 8" key="1">
    <citation type="journal article" date="2016" name="Appl. Environ. Microbiol.">
        <title>Lack of Overt Genome Reduction in the Bryostatin-Producing Bryozoan Symbiont "Candidatus Endobugula sertula".</title>
        <authorList>
            <person name="Miller I.J."/>
            <person name="Vanee N."/>
            <person name="Fong S.S."/>
            <person name="Lim-Fong G.E."/>
            <person name="Kwan J.C."/>
        </authorList>
    </citation>
    <scope>NUCLEOTIDE SEQUENCE [LARGE SCALE GENOMIC DNA]</scope>
    <source>
        <strain evidence="7">AB1-4</strain>
    </source>
</reference>
<feature type="transmembrane region" description="Helical" evidence="6">
    <location>
        <begin position="33"/>
        <end position="52"/>
    </location>
</feature>
<keyword evidence="5 6" id="KW-0472">Membrane</keyword>
<comment type="similarity">
    <text evidence="2 6">Belongs to the 4-toluene sulfonate uptake permease (TSUP) (TC 2.A.102) family.</text>
</comment>
<dbReference type="Pfam" id="PF01925">
    <property type="entry name" value="TauE"/>
    <property type="match status" value="1"/>
</dbReference>
<dbReference type="PANTHER" id="PTHR43701:SF2">
    <property type="entry name" value="MEMBRANE TRANSPORTER PROTEIN YJNA-RELATED"/>
    <property type="match status" value="1"/>
</dbReference>
<organism evidence="7 8">
    <name type="scientific">Candidatus Endobugula sertula</name>
    <name type="common">Bugula neritina bacterial symbiont</name>
    <dbReference type="NCBI Taxonomy" id="62101"/>
    <lineage>
        <taxon>Bacteria</taxon>
        <taxon>Pseudomonadati</taxon>
        <taxon>Pseudomonadota</taxon>
        <taxon>Gammaproteobacteria</taxon>
        <taxon>Cellvibrionales</taxon>
        <taxon>Cellvibrionaceae</taxon>
        <taxon>Candidatus Endobugula</taxon>
    </lineage>
</organism>
<dbReference type="InterPro" id="IPR002781">
    <property type="entry name" value="TM_pro_TauE-like"/>
</dbReference>
<evidence type="ECO:0000256" key="5">
    <source>
        <dbReference type="ARBA" id="ARBA00023136"/>
    </source>
</evidence>
<protein>
    <recommendedName>
        <fullName evidence="6">Probable membrane transporter protein</fullName>
    </recommendedName>
</protein>
<dbReference type="STRING" id="62101.AB835_00015"/>
<dbReference type="PANTHER" id="PTHR43701">
    <property type="entry name" value="MEMBRANE TRANSPORTER PROTEIN MJ0441-RELATED"/>
    <property type="match status" value="1"/>
</dbReference>
<evidence type="ECO:0000256" key="2">
    <source>
        <dbReference type="ARBA" id="ARBA00009142"/>
    </source>
</evidence>
<name>A0A1D2QU27_9GAMM</name>
<sequence length="261" mass="28043">MESSYLLYIFFGAVVGFAVGVTGVGGGSLMTPLLLLIGFPPHIAIGTDLLYASITKFGGALSHHYQKNIDWALVRRMAIGSVPAAIFTALILKFFFQNSEDYKHILTFVLGIMLVLTSATIFFRQRLQKKRASDSSRFTIAHAHVGRVTTGMGVVIGVLVTLSSVGAGAIGASVLMTLYPYLSSYRIVGIDIAHAVPLTLIAGMGHLWLGNVDMGLLVGLLVGSLPAIYLGTHIGRQLPHRILQRLLASILMGLGLKFVFF</sequence>
<keyword evidence="3 6" id="KW-0812">Transmembrane</keyword>
<evidence type="ECO:0000313" key="8">
    <source>
        <dbReference type="Proteomes" id="UP000242502"/>
    </source>
</evidence>
<feature type="transmembrane region" description="Helical" evidence="6">
    <location>
        <begin position="73"/>
        <end position="96"/>
    </location>
</feature>
<dbReference type="AlphaFoldDB" id="A0A1D2QU27"/>
<evidence type="ECO:0000256" key="4">
    <source>
        <dbReference type="ARBA" id="ARBA00022989"/>
    </source>
</evidence>
<feature type="transmembrane region" description="Helical" evidence="6">
    <location>
        <begin position="7"/>
        <end position="27"/>
    </location>
</feature>
<gene>
    <name evidence="7" type="ORF">AB835_00015</name>
</gene>
<feature type="transmembrane region" description="Helical" evidence="6">
    <location>
        <begin position="207"/>
        <end position="230"/>
    </location>
</feature>
<keyword evidence="6" id="KW-1003">Cell membrane</keyword>
<comment type="caution">
    <text evidence="7">The sequence shown here is derived from an EMBL/GenBank/DDBJ whole genome shotgun (WGS) entry which is preliminary data.</text>
</comment>
<comment type="subcellular location">
    <subcellularLocation>
        <location evidence="6">Cell membrane</location>
        <topology evidence="6">Multi-pass membrane protein</topology>
    </subcellularLocation>
    <subcellularLocation>
        <location evidence="1">Membrane</location>
        <topology evidence="1">Multi-pass membrane protein</topology>
    </subcellularLocation>
</comment>
<evidence type="ECO:0000256" key="3">
    <source>
        <dbReference type="ARBA" id="ARBA00022692"/>
    </source>
</evidence>
<evidence type="ECO:0000256" key="1">
    <source>
        <dbReference type="ARBA" id="ARBA00004141"/>
    </source>
</evidence>
<dbReference type="Proteomes" id="UP000242502">
    <property type="component" value="Unassembled WGS sequence"/>
</dbReference>